<evidence type="ECO:0000313" key="3">
    <source>
        <dbReference type="Proteomes" id="UP000030680"/>
    </source>
</evidence>
<protein>
    <recommendedName>
        <fullName evidence="4">Secreted protein</fullName>
    </recommendedName>
</protein>
<evidence type="ECO:0008006" key="4">
    <source>
        <dbReference type="Google" id="ProtNLM"/>
    </source>
</evidence>
<keyword evidence="3" id="KW-1185">Reference proteome</keyword>
<dbReference type="Gramene" id="EME30079">
    <property type="protein sequence ID" value="EME30079"/>
    <property type="gene ID" value="Gasu_26610"/>
</dbReference>
<accession>M2Y2N3</accession>
<evidence type="ECO:0000313" key="2">
    <source>
        <dbReference type="EMBL" id="EME30079.1"/>
    </source>
</evidence>
<dbReference type="Proteomes" id="UP000030680">
    <property type="component" value="Unassembled WGS sequence"/>
</dbReference>
<dbReference type="EMBL" id="KB454503">
    <property type="protein sequence ID" value="EME30079.1"/>
    <property type="molecule type" value="Genomic_DNA"/>
</dbReference>
<name>M2Y2N3_GALSU</name>
<gene>
    <name evidence="2" type="ORF">Gasu_26610</name>
</gene>
<sequence length="74" mass="8576">MLHFLVKYFASFFELFAYFAIFKLKEQNCEEQTSGQQFFSTHKTTLFLRLVHSYTLGYGAYAPGRQLLAAVPLV</sequence>
<dbReference type="KEGG" id="gsl:Gasu_26610"/>
<dbReference type="RefSeq" id="XP_005706599.1">
    <property type="nucleotide sequence ID" value="XM_005706542.1"/>
</dbReference>
<evidence type="ECO:0000256" key="1">
    <source>
        <dbReference type="SAM" id="SignalP"/>
    </source>
</evidence>
<dbReference type="AlphaFoldDB" id="M2Y2N3"/>
<feature type="chain" id="PRO_5004029654" description="Secreted protein" evidence="1">
    <location>
        <begin position="18"/>
        <end position="74"/>
    </location>
</feature>
<keyword evidence="1" id="KW-0732">Signal</keyword>
<reference evidence="3" key="1">
    <citation type="journal article" date="2013" name="Science">
        <title>Gene transfer from bacteria and archaea facilitated evolution of an extremophilic eukaryote.</title>
        <authorList>
            <person name="Schonknecht G."/>
            <person name="Chen W.H."/>
            <person name="Ternes C.M."/>
            <person name="Barbier G.G."/>
            <person name="Shrestha R.P."/>
            <person name="Stanke M."/>
            <person name="Brautigam A."/>
            <person name="Baker B.J."/>
            <person name="Banfield J.F."/>
            <person name="Garavito R.M."/>
            <person name="Carr K."/>
            <person name="Wilkerson C."/>
            <person name="Rensing S.A."/>
            <person name="Gagneul D."/>
            <person name="Dickenson N.E."/>
            <person name="Oesterhelt C."/>
            <person name="Lercher M.J."/>
            <person name="Weber A.P."/>
        </authorList>
    </citation>
    <scope>NUCLEOTIDE SEQUENCE [LARGE SCALE GENOMIC DNA]</scope>
    <source>
        <strain evidence="3">074W</strain>
    </source>
</reference>
<dbReference type="GeneID" id="17088834"/>
<organism evidence="2 3">
    <name type="scientific">Galdieria sulphuraria</name>
    <name type="common">Red alga</name>
    <dbReference type="NCBI Taxonomy" id="130081"/>
    <lineage>
        <taxon>Eukaryota</taxon>
        <taxon>Rhodophyta</taxon>
        <taxon>Bangiophyceae</taxon>
        <taxon>Galdieriales</taxon>
        <taxon>Galdieriaceae</taxon>
        <taxon>Galdieria</taxon>
    </lineage>
</organism>
<proteinExistence type="predicted"/>
<feature type="signal peptide" evidence="1">
    <location>
        <begin position="1"/>
        <end position="17"/>
    </location>
</feature>